<keyword evidence="1" id="KW-0812">Transmembrane</keyword>
<evidence type="ECO:0000313" key="3">
    <source>
        <dbReference type="Proteomes" id="UP001144256"/>
    </source>
</evidence>
<keyword evidence="3" id="KW-1185">Reference proteome</keyword>
<name>A0A9W5YD93_9FIRM</name>
<accession>A0A9W5YD93</accession>
<proteinExistence type="predicted"/>
<dbReference type="EMBL" id="BRLB01000022">
    <property type="protein sequence ID" value="GKX31837.1"/>
    <property type="molecule type" value="Genomic_DNA"/>
</dbReference>
<sequence>MRLLNCKKHEQLEILDVDTIDLLNNHPPLVRDKYLTDKIMTAVLNESEQKKSRKSFNYSFELKLANSLICTGVFLLITNILTINSNTYIYDGFRETICNFNNMLTNIMNYFN</sequence>
<dbReference type="Proteomes" id="UP001144256">
    <property type="component" value="Unassembled WGS sequence"/>
</dbReference>
<keyword evidence="1" id="KW-1133">Transmembrane helix</keyword>
<evidence type="ECO:0000313" key="2">
    <source>
        <dbReference type="EMBL" id="GKX31837.1"/>
    </source>
</evidence>
<gene>
    <name evidence="2" type="ORF">SH1V18_43170</name>
</gene>
<protein>
    <submittedName>
        <fullName evidence="2">Uncharacterized protein</fullName>
    </submittedName>
</protein>
<reference evidence="2" key="1">
    <citation type="submission" date="2022-06" db="EMBL/GenBank/DDBJ databases">
        <title>Vallitalea longa sp. nov., an anaerobic bacterium isolated from marine sediment.</title>
        <authorList>
            <person name="Hirano S."/>
            <person name="Terahara T."/>
            <person name="Mori K."/>
            <person name="Hamada M."/>
            <person name="Matsumoto R."/>
            <person name="Kobayashi T."/>
        </authorList>
    </citation>
    <scope>NUCLEOTIDE SEQUENCE</scope>
    <source>
        <strain evidence="2">SH18-1</strain>
    </source>
</reference>
<keyword evidence="1" id="KW-0472">Membrane</keyword>
<comment type="caution">
    <text evidence="2">The sequence shown here is derived from an EMBL/GenBank/DDBJ whole genome shotgun (WGS) entry which is preliminary data.</text>
</comment>
<dbReference type="AlphaFoldDB" id="A0A9W5YD93"/>
<feature type="transmembrane region" description="Helical" evidence="1">
    <location>
        <begin position="60"/>
        <end position="83"/>
    </location>
</feature>
<evidence type="ECO:0000256" key="1">
    <source>
        <dbReference type="SAM" id="Phobius"/>
    </source>
</evidence>
<organism evidence="2 3">
    <name type="scientific">Vallitalea longa</name>
    <dbReference type="NCBI Taxonomy" id="2936439"/>
    <lineage>
        <taxon>Bacteria</taxon>
        <taxon>Bacillati</taxon>
        <taxon>Bacillota</taxon>
        <taxon>Clostridia</taxon>
        <taxon>Lachnospirales</taxon>
        <taxon>Vallitaleaceae</taxon>
        <taxon>Vallitalea</taxon>
    </lineage>
</organism>